<keyword evidence="3" id="KW-1185">Reference proteome</keyword>
<keyword evidence="1" id="KW-0472">Membrane</keyword>
<protein>
    <submittedName>
        <fullName evidence="2">Uncharacterized protein</fullName>
    </submittedName>
</protein>
<keyword evidence="1" id="KW-0812">Transmembrane</keyword>
<dbReference type="RefSeq" id="WP_053986105.1">
    <property type="nucleotide sequence ID" value="NZ_JAQIFT010000037.1"/>
</dbReference>
<dbReference type="AlphaFoldDB" id="A0AA42DLU3"/>
<dbReference type="EMBL" id="JAQIFT010000037">
    <property type="protein sequence ID" value="MDA3731497.1"/>
    <property type="molecule type" value="Genomic_DNA"/>
</dbReference>
<evidence type="ECO:0000256" key="1">
    <source>
        <dbReference type="SAM" id="Phobius"/>
    </source>
</evidence>
<reference evidence="2" key="1">
    <citation type="journal article" date="2023" name="Int. J. Syst. Evol. Microbiol.">
        <title>&lt;i&gt;Holtiella tumoricola&lt;/i&gt; gen. nov. sp. nov., isolated from a human clinical sample.</title>
        <authorList>
            <person name="Allen-Vercoe E."/>
            <person name="Daigneault M.C."/>
            <person name="Vancuren S.J."/>
            <person name="Cochrane K."/>
            <person name="O'Neal L.L."/>
            <person name="Sankaranarayanan K."/>
            <person name="Lawson P.A."/>
        </authorList>
    </citation>
    <scope>NUCLEOTIDE SEQUENCE</scope>
    <source>
        <strain evidence="2">CC70A</strain>
    </source>
</reference>
<gene>
    <name evidence="2" type="ORF">PBV87_08405</name>
</gene>
<keyword evidence="1" id="KW-1133">Transmembrane helix</keyword>
<feature type="transmembrane region" description="Helical" evidence="1">
    <location>
        <begin position="36"/>
        <end position="59"/>
    </location>
</feature>
<evidence type="ECO:0000313" key="3">
    <source>
        <dbReference type="Proteomes" id="UP001169242"/>
    </source>
</evidence>
<feature type="transmembrane region" description="Helical" evidence="1">
    <location>
        <begin position="12"/>
        <end position="30"/>
    </location>
</feature>
<evidence type="ECO:0000313" key="2">
    <source>
        <dbReference type="EMBL" id="MDA3731497.1"/>
    </source>
</evidence>
<organism evidence="2 3">
    <name type="scientific">Holtiella tumoricola</name>
    <dbReference type="NCBI Taxonomy" id="3018743"/>
    <lineage>
        <taxon>Bacteria</taxon>
        <taxon>Bacillati</taxon>
        <taxon>Bacillota</taxon>
        <taxon>Clostridia</taxon>
        <taxon>Lachnospirales</taxon>
        <taxon>Cellulosilyticaceae</taxon>
        <taxon>Holtiella</taxon>
    </lineage>
</organism>
<name>A0AA42DLU3_9FIRM</name>
<proteinExistence type="predicted"/>
<comment type="caution">
    <text evidence="2">The sequence shown here is derived from an EMBL/GenBank/DDBJ whole genome shotgun (WGS) entry which is preliminary data.</text>
</comment>
<dbReference type="Proteomes" id="UP001169242">
    <property type="component" value="Unassembled WGS sequence"/>
</dbReference>
<sequence>MIIYRRNTATDKLVSFLSILLAVFLIKNNIDLYRIFGSVNMLDLVVTLIGIGVGSVFLYTSKMKYIELTNEGINWYTWFFIKHTIKIDDIKKVEAKTYYIIIVKENNKEVWIPTRCVKKEALSELLRVLKVEEVE</sequence>
<accession>A0AA42DLU3</accession>